<dbReference type="Pfam" id="PF08669">
    <property type="entry name" value="GCV_T_C"/>
    <property type="match status" value="1"/>
</dbReference>
<dbReference type="InterPro" id="IPR029043">
    <property type="entry name" value="GcvT/YgfZ_C"/>
</dbReference>
<accession>A0A381U4J7</accession>
<feature type="domain" description="DUF1989" evidence="3">
    <location>
        <begin position="190"/>
        <end position="357"/>
    </location>
</feature>
<dbReference type="SUPFAM" id="SSF103025">
    <property type="entry name" value="Folate-binding domain"/>
    <property type="match status" value="1"/>
</dbReference>
<dbReference type="Gene3D" id="3.30.1360.120">
    <property type="entry name" value="Probable tRNA modification gtpase trme, domain 1"/>
    <property type="match status" value="1"/>
</dbReference>
<dbReference type="InterPro" id="IPR006222">
    <property type="entry name" value="GCVT_N"/>
</dbReference>
<dbReference type="InterPro" id="IPR027266">
    <property type="entry name" value="TrmE/GcvT-like"/>
</dbReference>
<feature type="domain" description="Aminomethyltransferase C-terminal" evidence="2">
    <location>
        <begin position="696"/>
        <end position="777"/>
    </location>
</feature>
<evidence type="ECO:0000259" key="2">
    <source>
        <dbReference type="Pfam" id="PF08669"/>
    </source>
</evidence>
<name>A0A381U4J7_9ZZZZ</name>
<reference evidence="4" key="1">
    <citation type="submission" date="2018-05" db="EMBL/GenBank/DDBJ databases">
        <authorList>
            <person name="Lanie J.A."/>
            <person name="Ng W.-L."/>
            <person name="Kazmierczak K.M."/>
            <person name="Andrzejewski T.M."/>
            <person name="Davidsen T.M."/>
            <person name="Wayne K.J."/>
            <person name="Tettelin H."/>
            <person name="Glass J.I."/>
            <person name="Rusch D."/>
            <person name="Podicherti R."/>
            <person name="Tsui H.-C.T."/>
            <person name="Winkler M.E."/>
        </authorList>
    </citation>
    <scope>NUCLEOTIDE SEQUENCE</scope>
</reference>
<dbReference type="InterPro" id="IPR018959">
    <property type="entry name" value="DUF1989"/>
</dbReference>
<sequence>MDLNLDNFQIRRTNPYLAGPTGLLPGEERYMAKAQGLVGFEIFEGDKISIINIEGQQECEIVSFDKDGKNELGIIGRQKNANAKFIKYILTNSPDNKFLISKLKKRKIDFHNANSCNLFNTETVSGETEELTALENGFIIIAAPGKSMLVDNQDAASDIEIKVQRKNINNKKLDYFLPDPLSDAKEEYLIKNSTALAYEVKEGDFIQVIDIYGQQCSDFMAFNAPLLQKGKQHSIDVRVTRSIVGVAYPMPGLYAKYFDKNQDTLVEVIQDTCGRHDTFGTACTLKYYEDMGYFGHPNCSDNYNGQLEPFGVEKRKGWQAINLFFNTSIDATNVLFSDIPWSRPGDYVLFQAQKDLVVVSSACPCDVDAANDWNPTDVYVRVYSKKKVFSKATGYRKNANSDFILTKQTAFHERTSVMTKDMMDSAGFWIPNKYNNYGTLEEYTACRNNVVVMDLSSLRKFEILGPDAEELMNTALTRNVKKLAIGQVVYSALCYENGTMIDDGTLYKLGNENFRWICGNDYSGEWLRNLGQKLNLKVWIKTSTDQLHNLSVQGPNSRKLLSKIIWTPPAYPDVNDLKWFHFSISRLHDHLGAPVMLSRTGYTGELGFEIYCHPKDGLKVWDALWEAGRDFKLVPMGFEALDMLRTEAGLILGGNEFSDETDPFEAGIGFTVPLKTKEANFIGKEALIKRKENPHRKLVGLEIEGNEKVNQGDCVHIDRGQVGVITSGILSPTLNKNIALCRMDIYSSEIGTVVEVGKLDGHQKRIQAKIVKFPFYDPDKSRVRA</sequence>
<evidence type="ECO:0000259" key="1">
    <source>
        <dbReference type="Pfam" id="PF01571"/>
    </source>
</evidence>
<dbReference type="Pfam" id="PF09347">
    <property type="entry name" value="DUF1989"/>
    <property type="match status" value="1"/>
</dbReference>
<dbReference type="Pfam" id="PF01571">
    <property type="entry name" value="GCV_T"/>
    <property type="match status" value="1"/>
</dbReference>
<protein>
    <recommendedName>
        <fullName evidence="5">Aminomethyltransferase</fullName>
    </recommendedName>
</protein>
<organism evidence="4">
    <name type="scientific">marine metagenome</name>
    <dbReference type="NCBI Taxonomy" id="408172"/>
    <lineage>
        <taxon>unclassified sequences</taxon>
        <taxon>metagenomes</taxon>
        <taxon>ecological metagenomes</taxon>
    </lineage>
</organism>
<dbReference type="SUPFAM" id="SSF101790">
    <property type="entry name" value="Aminomethyltransferase beta-barrel domain"/>
    <property type="match status" value="1"/>
</dbReference>
<evidence type="ECO:0000259" key="3">
    <source>
        <dbReference type="Pfam" id="PF09347"/>
    </source>
</evidence>
<evidence type="ECO:0000313" key="4">
    <source>
        <dbReference type="EMBL" id="SVA23039.1"/>
    </source>
</evidence>
<dbReference type="GO" id="GO:0005829">
    <property type="term" value="C:cytosol"/>
    <property type="evidence" value="ECO:0007669"/>
    <property type="project" value="TreeGrafter"/>
</dbReference>
<dbReference type="EMBL" id="UINC01005706">
    <property type="protein sequence ID" value="SVA23039.1"/>
    <property type="molecule type" value="Genomic_DNA"/>
</dbReference>
<dbReference type="PANTHER" id="PTHR43757:SF2">
    <property type="entry name" value="AMINOMETHYLTRANSFERASE, MITOCHONDRIAL"/>
    <property type="match status" value="1"/>
</dbReference>
<proteinExistence type="predicted"/>
<dbReference type="InterPro" id="IPR028896">
    <property type="entry name" value="GcvT/YgfZ/DmdA"/>
</dbReference>
<feature type="domain" description="GCVT N-terminal" evidence="1">
    <location>
        <begin position="412"/>
        <end position="675"/>
    </location>
</feature>
<evidence type="ECO:0008006" key="5">
    <source>
        <dbReference type="Google" id="ProtNLM"/>
    </source>
</evidence>
<gene>
    <name evidence="4" type="ORF">METZ01_LOCUS75893</name>
</gene>
<dbReference type="AlphaFoldDB" id="A0A381U4J7"/>
<dbReference type="InterPro" id="IPR013977">
    <property type="entry name" value="GcvT_C"/>
</dbReference>
<dbReference type="PANTHER" id="PTHR43757">
    <property type="entry name" value="AMINOMETHYLTRANSFERASE"/>
    <property type="match status" value="1"/>
</dbReference>